<dbReference type="InterPro" id="IPR011545">
    <property type="entry name" value="DEAD/DEAH_box_helicase_dom"/>
</dbReference>
<organism evidence="8 9">
    <name type="scientific">Pseudallescheria apiosperma</name>
    <name type="common">Scedosporium apiospermum</name>
    <dbReference type="NCBI Taxonomy" id="563466"/>
    <lineage>
        <taxon>Eukaryota</taxon>
        <taxon>Fungi</taxon>
        <taxon>Dikarya</taxon>
        <taxon>Ascomycota</taxon>
        <taxon>Pezizomycotina</taxon>
        <taxon>Sordariomycetes</taxon>
        <taxon>Hypocreomycetidae</taxon>
        <taxon>Microascales</taxon>
        <taxon>Microascaceae</taxon>
        <taxon>Scedosporium</taxon>
    </lineage>
</organism>
<reference evidence="8 9" key="1">
    <citation type="journal article" date="2014" name="Genome Announc.">
        <title>Draft genome sequence of the pathogenic fungus Scedosporium apiospermum.</title>
        <authorList>
            <person name="Vandeputte P."/>
            <person name="Ghamrawi S."/>
            <person name="Rechenmann M."/>
            <person name="Iltis A."/>
            <person name="Giraud S."/>
            <person name="Fleury M."/>
            <person name="Thornton C."/>
            <person name="Delhaes L."/>
            <person name="Meyer W."/>
            <person name="Papon N."/>
            <person name="Bouchara J.P."/>
        </authorList>
    </citation>
    <scope>NUCLEOTIDE SEQUENCE [LARGE SCALE GENOMIC DNA]</scope>
    <source>
        <strain evidence="8 9">IHEM 14462</strain>
    </source>
</reference>
<evidence type="ECO:0000256" key="4">
    <source>
        <dbReference type="ARBA" id="ARBA00022840"/>
    </source>
</evidence>
<dbReference type="InterPro" id="IPR050474">
    <property type="entry name" value="Hel308_SKI2-like"/>
</dbReference>
<accession>A0A084GAI6</accession>
<dbReference type="SUPFAM" id="SSF158702">
    <property type="entry name" value="Sec63 N-terminal domain-like"/>
    <property type="match status" value="1"/>
</dbReference>
<proteinExistence type="predicted"/>
<dbReference type="GO" id="GO:0003676">
    <property type="term" value="F:nucleic acid binding"/>
    <property type="evidence" value="ECO:0007669"/>
    <property type="project" value="InterPro"/>
</dbReference>
<feature type="domain" description="Helicase ATP-binding" evidence="6">
    <location>
        <begin position="146"/>
        <end position="311"/>
    </location>
</feature>
<dbReference type="InterPro" id="IPR001650">
    <property type="entry name" value="Helicase_C-like"/>
</dbReference>
<dbReference type="Pfam" id="PF20470">
    <property type="entry name" value="HTH_61"/>
    <property type="match status" value="1"/>
</dbReference>
<dbReference type="VEuPathDB" id="FungiDB:SAPIO_CDS3327"/>
<comment type="catalytic activity">
    <reaction evidence="5">
        <text>ATP + H2O = ADP + phosphate + H(+)</text>
        <dbReference type="Rhea" id="RHEA:13065"/>
        <dbReference type="ChEBI" id="CHEBI:15377"/>
        <dbReference type="ChEBI" id="CHEBI:15378"/>
        <dbReference type="ChEBI" id="CHEBI:30616"/>
        <dbReference type="ChEBI" id="CHEBI:43474"/>
        <dbReference type="ChEBI" id="CHEBI:456216"/>
        <dbReference type="EC" id="5.6.2.4"/>
    </reaction>
</comment>
<evidence type="ECO:0000259" key="6">
    <source>
        <dbReference type="PROSITE" id="PS51192"/>
    </source>
</evidence>
<dbReference type="PROSITE" id="PS51194">
    <property type="entry name" value="HELICASE_CTER"/>
    <property type="match status" value="1"/>
</dbReference>
<keyword evidence="9" id="KW-1185">Reference proteome</keyword>
<keyword evidence="4" id="KW-0067">ATP-binding</keyword>
<dbReference type="Pfam" id="PF00271">
    <property type="entry name" value="Helicase_C"/>
    <property type="match status" value="1"/>
</dbReference>
<evidence type="ECO:0000313" key="8">
    <source>
        <dbReference type="EMBL" id="KEZ44348.1"/>
    </source>
</evidence>
<dbReference type="Pfam" id="PF00270">
    <property type="entry name" value="DEAD"/>
    <property type="match status" value="1"/>
</dbReference>
<dbReference type="SMART" id="SM00487">
    <property type="entry name" value="DEXDc"/>
    <property type="match status" value="1"/>
</dbReference>
<dbReference type="GO" id="GO:0043138">
    <property type="term" value="F:3'-5' DNA helicase activity"/>
    <property type="evidence" value="ECO:0007669"/>
    <property type="project" value="UniProtKB-EC"/>
</dbReference>
<dbReference type="Pfam" id="PF21099">
    <property type="entry name" value="POLQ_helical"/>
    <property type="match status" value="1"/>
</dbReference>
<sequence length="865" mass="94641">MDTGKKTTGVLHHTTMDLTKRQAAAYQTITTTLAGTKRSGSEGLVQDSHRATISANTAFKKAASLLGSKPAQLRPSPIISLDTHSEQESSEYSQRKAISATPSASVEPALCLSHRVYGLPPGLVANFASLGIKSIYPWQKNCLLGPGLLSGVKNLIYSAPTGGGKSLVADVLMLKRVLAEPGSKALLVLPYVALVQEKVRWLRSVVEGLTRPSSADAQDKKNSHWRKRADEDTANSLINSAIEEGGIGDLKAVVLDELHMIDDDHRGYLLELLSAKLLSLSQPIQIIGMSATISNISLLAKWLDGHAYVTKYRPVPIEEHLVYDGCIYPADSASLLAKTASSLITPQVPSQSAMRPSREIQPSPHKEFKDPVLNAVVALTCETVGAGYGALVFAGSRQSCESIAQWISKALPPPEDLAIAIADKRLDVLSELQSLSTSVDSVLAETIPNGVGFHHVGEFVYEREIVAKAYDSGAIKVCVATCSLAAGINLPARRVILHGARMGRDFVGPAMLRQMRGRAGRKGKDEVGETALLEIIAIRLATSRESVEEYARRSLFHHSNGLQETMRCVDSSLAELEKLKFIKFDPVESSYEATLLGKAIVASSIDPDDGLFIYGELKGALRAFVMDGDLHVLYTFTPINVTDTPVDWKVFTDMVESLDESGHRVMELLRLKVSTISRISRGATLPESTQEEKDHARRHRRFYLALQLRDICNEMPIHSVARKYDMPRGTVQMLAQTAQGFAAGMIKFCEVMGWGALAATLDHFSDRLKAGAKADLLSLAKITFVKSRTARVFWDNGFRSAAAVANADPKELVPVLMQAQPNKIRLKEQAEDEKYYERLLIKAKIIVESANKIWSFEMQEDMEEE</sequence>
<dbReference type="Pfam" id="PF25453">
    <property type="entry name" value="DUF7898"/>
    <property type="match status" value="1"/>
</dbReference>
<dbReference type="FunFam" id="1.10.3380.20:FF:000005">
    <property type="entry name" value="DNA-directed DNA polymerase theta, putative"/>
    <property type="match status" value="1"/>
</dbReference>
<name>A0A084GAI6_PSEDA</name>
<dbReference type="HOGENOM" id="CLU_006553_2_0_1"/>
<dbReference type="PANTHER" id="PTHR47961">
    <property type="entry name" value="DNA POLYMERASE THETA, PUTATIVE (AFU_ORTHOLOGUE AFUA_1G05260)-RELATED"/>
    <property type="match status" value="1"/>
</dbReference>
<dbReference type="KEGG" id="sapo:SAPIO_CDS3327"/>
<dbReference type="Gene3D" id="3.40.50.300">
    <property type="entry name" value="P-loop containing nucleotide triphosphate hydrolases"/>
    <property type="match status" value="2"/>
</dbReference>
<dbReference type="EMBL" id="JOWA01000088">
    <property type="protein sequence ID" value="KEZ44348.1"/>
    <property type="molecule type" value="Genomic_DNA"/>
</dbReference>
<dbReference type="InterPro" id="IPR057220">
    <property type="entry name" value="DUF7898"/>
</dbReference>
<dbReference type="OMA" id="MFLNANI"/>
<dbReference type="InterPro" id="IPR046931">
    <property type="entry name" value="HTH_61"/>
</dbReference>
<dbReference type="PANTHER" id="PTHR47961:SF6">
    <property type="entry name" value="DNA-DIRECTED DNA POLYMERASE"/>
    <property type="match status" value="1"/>
</dbReference>
<evidence type="ECO:0000313" key="9">
    <source>
        <dbReference type="Proteomes" id="UP000028545"/>
    </source>
</evidence>
<dbReference type="InterPro" id="IPR048960">
    <property type="entry name" value="POLQ-like_helical"/>
</dbReference>
<evidence type="ECO:0008006" key="10">
    <source>
        <dbReference type="Google" id="ProtNLM"/>
    </source>
</evidence>
<dbReference type="RefSeq" id="XP_016644147.1">
    <property type="nucleotide sequence ID" value="XM_016786141.1"/>
</dbReference>
<dbReference type="InterPro" id="IPR014001">
    <property type="entry name" value="Helicase_ATP-bd"/>
</dbReference>
<evidence type="ECO:0000256" key="5">
    <source>
        <dbReference type="ARBA" id="ARBA00048988"/>
    </source>
</evidence>
<dbReference type="PROSITE" id="PS51192">
    <property type="entry name" value="HELICASE_ATP_BIND_1"/>
    <property type="match status" value="1"/>
</dbReference>
<keyword evidence="2" id="KW-0378">Hydrolase</keyword>
<keyword evidence="1" id="KW-0547">Nucleotide-binding</keyword>
<comment type="caution">
    <text evidence="8">The sequence shown here is derived from an EMBL/GenBank/DDBJ whole genome shotgun (WGS) entry which is preliminary data.</text>
</comment>
<evidence type="ECO:0000256" key="2">
    <source>
        <dbReference type="ARBA" id="ARBA00022801"/>
    </source>
</evidence>
<protein>
    <recommendedName>
        <fullName evidence="10">DNA polymerase theta subunit</fullName>
    </recommendedName>
</protein>
<keyword evidence="3" id="KW-0347">Helicase</keyword>
<evidence type="ECO:0000256" key="3">
    <source>
        <dbReference type="ARBA" id="ARBA00022806"/>
    </source>
</evidence>
<dbReference type="GO" id="GO:0005524">
    <property type="term" value="F:ATP binding"/>
    <property type="evidence" value="ECO:0007669"/>
    <property type="project" value="UniProtKB-KW"/>
</dbReference>
<dbReference type="InterPro" id="IPR027417">
    <property type="entry name" value="P-loop_NTPase"/>
</dbReference>
<evidence type="ECO:0000259" key="7">
    <source>
        <dbReference type="PROSITE" id="PS51194"/>
    </source>
</evidence>
<feature type="domain" description="Helicase C-terminal" evidence="7">
    <location>
        <begin position="371"/>
        <end position="577"/>
    </location>
</feature>
<dbReference type="AlphaFoldDB" id="A0A084GAI6"/>
<dbReference type="OrthoDB" id="2320933at2759"/>
<dbReference type="SUPFAM" id="SSF52540">
    <property type="entry name" value="P-loop containing nucleoside triphosphate hydrolases"/>
    <property type="match status" value="1"/>
</dbReference>
<dbReference type="GO" id="GO:0016787">
    <property type="term" value="F:hydrolase activity"/>
    <property type="evidence" value="ECO:0007669"/>
    <property type="project" value="UniProtKB-KW"/>
</dbReference>
<dbReference type="GeneID" id="27722399"/>
<dbReference type="SMART" id="SM00490">
    <property type="entry name" value="HELICc"/>
    <property type="match status" value="1"/>
</dbReference>
<evidence type="ECO:0000256" key="1">
    <source>
        <dbReference type="ARBA" id="ARBA00022741"/>
    </source>
</evidence>
<dbReference type="Proteomes" id="UP000028545">
    <property type="component" value="Unassembled WGS sequence"/>
</dbReference>
<dbReference type="Gene3D" id="1.10.3380.20">
    <property type="match status" value="1"/>
</dbReference>
<gene>
    <name evidence="8" type="ORF">SAPIO_CDS3327</name>
</gene>